<sequence>MKKIIAFSFLICLLTSCAAIMGTAKTEDIRLGMSKEEVRTLLKSAYGTAKTASARQLQDGALEESIELTEGYNKYTFIFIDGYLTEWYTIDVRTIIPPAPIIHNEPN</sequence>
<evidence type="ECO:0000313" key="2">
    <source>
        <dbReference type="EMBL" id="PXV69278.1"/>
    </source>
</evidence>
<comment type="caution">
    <text evidence="2">The sequence shown here is derived from an EMBL/GenBank/DDBJ whole genome shotgun (WGS) entry which is preliminary data.</text>
</comment>
<dbReference type="EMBL" id="QICL01000001">
    <property type="protein sequence ID" value="PXV69278.1"/>
    <property type="molecule type" value="Genomic_DNA"/>
</dbReference>
<name>A0A2V3PXE8_9BACT</name>
<evidence type="ECO:0000313" key="3">
    <source>
        <dbReference type="Proteomes" id="UP000247973"/>
    </source>
</evidence>
<keyword evidence="3" id="KW-1185">Reference proteome</keyword>
<reference evidence="2 3" key="1">
    <citation type="submission" date="2018-03" db="EMBL/GenBank/DDBJ databases">
        <title>Genomic Encyclopedia of Archaeal and Bacterial Type Strains, Phase II (KMG-II): from individual species to whole genera.</title>
        <authorList>
            <person name="Goeker M."/>
        </authorList>
    </citation>
    <scope>NUCLEOTIDE SEQUENCE [LARGE SCALE GENOMIC DNA]</scope>
    <source>
        <strain evidence="2 3">DSM 100214</strain>
    </source>
</reference>
<keyword evidence="1" id="KW-0732">Signal</keyword>
<dbReference type="AlphaFoldDB" id="A0A2V3PXE8"/>
<feature type="signal peptide" evidence="1">
    <location>
        <begin position="1"/>
        <end position="18"/>
    </location>
</feature>
<proteinExistence type="predicted"/>
<dbReference type="RefSeq" id="WP_110309225.1">
    <property type="nucleotide sequence ID" value="NZ_QICL01000001.1"/>
</dbReference>
<organism evidence="2 3">
    <name type="scientific">Dysgonomonas alginatilytica</name>
    <dbReference type="NCBI Taxonomy" id="1605892"/>
    <lineage>
        <taxon>Bacteria</taxon>
        <taxon>Pseudomonadati</taxon>
        <taxon>Bacteroidota</taxon>
        <taxon>Bacteroidia</taxon>
        <taxon>Bacteroidales</taxon>
        <taxon>Dysgonomonadaceae</taxon>
        <taxon>Dysgonomonas</taxon>
    </lineage>
</organism>
<dbReference type="PROSITE" id="PS51257">
    <property type="entry name" value="PROKAR_LIPOPROTEIN"/>
    <property type="match status" value="1"/>
</dbReference>
<evidence type="ECO:0000256" key="1">
    <source>
        <dbReference type="SAM" id="SignalP"/>
    </source>
</evidence>
<evidence type="ECO:0008006" key="4">
    <source>
        <dbReference type="Google" id="ProtNLM"/>
    </source>
</evidence>
<gene>
    <name evidence="2" type="ORF">CLV62_101547</name>
</gene>
<dbReference type="Proteomes" id="UP000247973">
    <property type="component" value="Unassembled WGS sequence"/>
</dbReference>
<protein>
    <recommendedName>
        <fullName evidence="4">Lipoprotein</fullName>
    </recommendedName>
</protein>
<dbReference type="OrthoDB" id="9833391at2"/>
<accession>A0A2V3PXE8</accession>
<feature type="chain" id="PRO_5016090622" description="Lipoprotein" evidence="1">
    <location>
        <begin position="19"/>
        <end position="107"/>
    </location>
</feature>